<dbReference type="PANTHER" id="PTHR33734">
    <property type="entry name" value="LYSM DOMAIN-CONTAINING GPI-ANCHORED PROTEIN 2"/>
    <property type="match status" value="1"/>
</dbReference>
<keyword evidence="6" id="KW-0788">Thiol protease</keyword>
<dbReference type="SUPFAM" id="SSF54001">
    <property type="entry name" value="Cysteine proteinases"/>
    <property type="match status" value="1"/>
</dbReference>
<comment type="similarity">
    <text evidence="1">Belongs to the peptidase C40 family.</text>
</comment>
<name>A0ABU6MFV8_9BACI</name>
<feature type="compositionally biased region" description="Low complexity" evidence="8">
    <location>
        <begin position="276"/>
        <end position="299"/>
    </location>
</feature>
<dbReference type="InterPro" id="IPR018392">
    <property type="entry name" value="LysM"/>
</dbReference>
<dbReference type="InterPro" id="IPR038765">
    <property type="entry name" value="Papain-like_cys_pep_sf"/>
</dbReference>
<dbReference type="PROSITE" id="PS51935">
    <property type="entry name" value="NLPC_P60"/>
    <property type="match status" value="1"/>
</dbReference>
<evidence type="ECO:0000259" key="11">
    <source>
        <dbReference type="PROSITE" id="PS51935"/>
    </source>
</evidence>
<evidence type="ECO:0000256" key="6">
    <source>
        <dbReference type="ARBA" id="ARBA00022807"/>
    </source>
</evidence>
<dbReference type="Gene3D" id="3.90.1720.10">
    <property type="entry name" value="endopeptidase domain like (from Nostoc punctiforme)"/>
    <property type="match status" value="1"/>
</dbReference>
<dbReference type="CDD" id="cd00118">
    <property type="entry name" value="LysM"/>
    <property type="match status" value="4"/>
</dbReference>
<evidence type="ECO:0000313" key="13">
    <source>
        <dbReference type="Proteomes" id="UP001341444"/>
    </source>
</evidence>
<feature type="domain" description="LysM" evidence="10">
    <location>
        <begin position="25"/>
        <end position="68"/>
    </location>
</feature>
<keyword evidence="4" id="KW-0677">Repeat</keyword>
<evidence type="ECO:0000256" key="2">
    <source>
        <dbReference type="ARBA" id="ARBA00022670"/>
    </source>
</evidence>
<sequence>MKKTILSVAATTLMASGFTGQAFAATYKVQSGDSLYTISKKYGTTIQELRNWNHLNSDVLYPMQILTVQQTSSSVSKPAASVKTYKVKSGDTLSAIALKYSVTVAQLKSWNKLSSDLIHIGDTLKISGSAAASSSTASIASTKTAPASSAKTYKVTSGDSLSKIASKFKVTVAQLNSWNQLKTDVIKIGQVLNVASPAAVPASPVTTTGGSSKPAAPPATGQTGIYVVKSGDSLSVIAKNAGMSVADLKKLNTLTSDNIYAGQKLIVSNSTTIAQTPPSSGKGTISSPPPTGSGQTSASTASFSVDKLISAAKGVIGTPYVWGGSTQSGFDCSGFIYYAYNKAGYQVSRMSSDSYYSRSSYVTKPQPGDLVFFEGTYQSGISHLGIYLGNQQFIHAGDNGVEISSLDNSYWKSHFDSFKRFYDLQ</sequence>
<evidence type="ECO:0000256" key="3">
    <source>
        <dbReference type="ARBA" id="ARBA00022729"/>
    </source>
</evidence>
<keyword evidence="13" id="KW-1185">Reference proteome</keyword>
<accession>A0ABU6MFV8</accession>
<dbReference type="EMBL" id="JARMAB010000012">
    <property type="protein sequence ID" value="MED1203298.1"/>
    <property type="molecule type" value="Genomic_DNA"/>
</dbReference>
<feature type="region of interest" description="Disordered" evidence="8">
    <location>
        <begin position="272"/>
        <end position="299"/>
    </location>
</feature>
<evidence type="ECO:0000256" key="8">
    <source>
        <dbReference type="SAM" id="MobiDB-lite"/>
    </source>
</evidence>
<proteinExistence type="inferred from homology"/>
<protein>
    <submittedName>
        <fullName evidence="12">LysM peptidoglycan-binding domain-containing protein</fullName>
    </submittedName>
</protein>
<keyword evidence="5" id="KW-0378">Hydrolase</keyword>
<dbReference type="PROSITE" id="PS51782">
    <property type="entry name" value="LYSM"/>
    <property type="match status" value="4"/>
</dbReference>
<keyword evidence="7" id="KW-0961">Cell wall biogenesis/degradation</keyword>
<feature type="domain" description="NlpC/P60" evidence="11">
    <location>
        <begin position="302"/>
        <end position="422"/>
    </location>
</feature>
<keyword evidence="3 9" id="KW-0732">Signal</keyword>
<comment type="caution">
    <text evidence="12">The sequence shown here is derived from an EMBL/GenBank/DDBJ whole genome shotgun (WGS) entry which is preliminary data.</text>
</comment>
<dbReference type="RefSeq" id="WP_232317597.1">
    <property type="nucleotide sequence ID" value="NZ_JARMAB010000012.1"/>
</dbReference>
<dbReference type="SUPFAM" id="SSF54106">
    <property type="entry name" value="LysM domain"/>
    <property type="match status" value="4"/>
</dbReference>
<evidence type="ECO:0000313" key="12">
    <source>
        <dbReference type="EMBL" id="MED1203298.1"/>
    </source>
</evidence>
<dbReference type="Gene3D" id="3.10.350.10">
    <property type="entry name" value="LysM domain"/>
    <property type="match status" value="4"/>
</dbReference>
<dbReference type="SMART" id="SM00257">
    <property type="entry name" value="LysM"/>
    <property type="match status" value="4"/>
</dbReference>
<reference evidence="12 13" key="1">
    <citation type="submission" date="2023-03" db="EMBL/GenBank/DDBJ databases">
        <title>Bacillus Genome Sequencing.</title>
        <authorList>
            <person name="Dunlap C."/>
        </authorList>
    </citation>
    <scope>NUCLEOTIDE SEQUENCE [LARGE SCALE GENOMIC DNA]</scope>
    <source>
        <strain evidence="12 13">B-23453</strain>
    </source>
</reference>
<feature type="domain" description="LysM" evidence="10">
    <location>
        <begin position="151"/>
        <end position="194"/>
    </location>
</feature>
<evidence type="ECO:0000256" key="4">
    <source>
        <dbReference type="ARBA" id="ARBA00022737"/>
    </source>
</evidence>
<dbReference type="PANTHER" id="PTHR33734:SF22">
    <property type="entry name" value="MEMBRANE-BOUND LYTIC MUREIN TRANSGLYCOSYLASE D"/>
    <property type="match status" value="1"/>
</dbReference>
<feature type="domain" description="LysM" evidence="10">
    <location>
        <begin position="224"/>
        <end position="267"/>
    </location>
</feature>
<dbReference type="Pfam" id="PF01476">
    <property type="entry name" value="LysM"/>
    <property type="match status" value="4"/>
</dbReference>
<keyword evidence="2" id="KW-0645">Protease</keyword>
<feature type="domain" description="LysM" evidence="10">
    <location>
        <begin position="83"/>
        <end position="126"/>
    </location>
</feature>
<feature type="signal peptide" evidence="9">
    <location>
        <begin position="1"/>
        <end position="24"/>
    </location>
</feature>
<dbReference type="Pfam" id="PF00877">
    <property type="entry name" value="NLPC_P60"/>
    <property type="match status" value="1"/>
</dbReference>
<dbReference type="InterPro" id="IPR000064">
    <property type="entry name" value="NLP_P60_dom"/>
</dbReference>
<dbReference type="InterPro" id="IPR036779">
    <property type="entry name" value="LysM_dom_sf"/>
</dbReference>
<evidence type="ECO:0000256" key="1">
    <source>
        <dbReference type="ARBA" id="ARBA00007074"/>
    </source>
</evidence>
<feature type="chain" id="PRO_5045530153" evidence="9">
    <location>
        <begin position="25"/>
        <end position="425"/>
    </location>
</feature>
<evidence type="ECO:0000259" key="10">
    <source>
        <dbReference type="PROSITE" id="PS51782"/>
    </source>
</evidence>
<dbReference type="Proteomes" id="UP001341444">
    <property type="component" value="Unassembled WGS sequence"/>
</dbReference>
<gene>
    <name evidence="12" type="ORF">P4T90_09420</name>
</gene>
<organism evidence="12 13">
    <name type="scientific">Heyndrickxia acidicola</name>
    <dbReference type="NCBI Taxonomy" id="209389"/>
    <lineage>
        <taxon>Bacteria</taxon>
        <taxon>Bacillati</taxon>
        <taxon>Bacillota</taxon>
        <taxon>Bacilli</taxon>
        <taxon>Bacillales</taxon>
        <taxon>Bacillaceae</taxon>
        <taxon>Heyndrickxia</taxon>
    </lineage>
</organism>
<evidence type="ECO:0000256" key="9">
    <source>
        <dbReference type="SAM" id="SignalP"/>
    </source>
</evidence>
<evidence type="ECO:0000256" key="5">
    <source>
        <dbReference type="ARBA" id="ARBA00022801"/>
    </source>
</evidence>
<evidence type="ECO:0000256" key="7">
    <source>
        <dbReference type="ARBA" id="ARBA00023316"/>
    </source>
</evidence>